<organism evidence="2 3">
    <name type="scientific">Cronartium quercuum f. sp. fusiforme G11</name>
    <dbReference type="NCBI Taxonomy" id="708437"/>
    <lineage>
        <taxon>Eukaryota</taxon>
        <taxon>Fungi</taxon>
        <taxon>Dikarya</taxon>
        <taxon>Basidiomycota</taxon>
        <taxon>Pucciniomycotina</taxon>
        <taxon>Pucciniomycetes</taxon>
        <taxon>Pucciniales</taxon>
        <taxon>Coleosporiaceae</taxon>
        <taxon>Cronartium</taxon>
    </lineage>
</organism>
<feature type="chain" id="PRO_5040227873" evidence="1">
    <location>
        <begin position="23"/>
        <end position="823"/>
    </location>
</feature>
<keyword evidence="1" id="KW-0732">Signal</keyword>
<accession>A0A9P6TG28</accession>
<dbReference type="AlphaFoldDB" id="A0A9P6TG28"/>
<reference evidence="2" key="1">
    <citation type="submission" date="2013-11" db="EMBL/GenBank/DDBJ databases">
        <title>Genome sequence of the fusiform rust pathogen reveals effectors for host alternation and coevolution with pine.</title>
        <authorList>
            <consortium name="DOE Joint Genome Institute"/>
            <person name="Smith K."/>
            <person name="Pendleton A."/>
            <person name="Kubisiak T."/>
            <person name="Anderson C."/>
            <person name="Salamov A."/>
            <person name="Aerts A."/>
            <person name="Riley R."/>
            <person name="Clum A."/>
            <person name="Lindquist E."/>
            <person name="Ence D."/>
            <person name="Campbell M."/>
            <person name="Kronenberg Z."/>
            <person name="Feau N."/>
            <person name="Dhillon B."/>
            <person name="Hamelin R."/>
            <person name="Burleigh J."/>
            <person name="Smith J."/>
            <person name="Yandell M."/>
            <person name="Nelson C."/>
            <person name="Grigoriev I."/>
            <person name="Davis J."/>
        </authorList>
    </citation>
    <scope>NUCLEOTIDE SEQUENCE</scope>
    <source>
        <strain evidence="2">G11</strain>
    </source>
</reference>
<feature type="signal peptide" evidence="1">
    <location>
        <begin position="1"/>
        <end position="22"/>
    </location>
</feature>
<comment type="caution">
    <text evidence="2">The sequence shown here is derived from an EMBL/GenBank/DDBJ whole genome shotgun (WGS) entry which is preliminary data.</text>
</comment>
<gene>
    <name evidence="2" type="ORF">CROQUDRAFT_707587</name>
</gene>
<evidence type="ECO:0000313" key="2">
    <source>
        <dbReference type="EMBL" id="KAG0151012.1"/>
    </source>
</evidence>
<protein>
    <submittedName>
        <fullName evidence="2">Uncharacterized protein</fullName>
    </submittedName>
</protein>
<evidence type="ECO:0000313" key="3">
    <source>
        <dbReference type="Proteomes" id="UP000886653"/>
    </source>
</evidence>
<evidence type="ECO:0000256" key="1">
    <source>
        <dbReference type="SAM" id="SignalP"/>
    </source>
</evidence>
<dbReference type="Proteomes" id="UP000886653">
    <property type="component" value="Unassembled WGS sequence"/>
</dbReference>
<keyword evidence="3" id="KW-1185">Reference proteome</keyword>
<name>A0A9P6TG28_9BASI</name>
<proteinExistence type="predicted"/>
<dbReference type="EMBL" id="MU167215">
    <property type="protein sequence ID" value="KAG0151012.1"/>
    <property type="molecule type" value="Genomic_DNA"/>
</dbReference>
<sequence>MLQYFLQLILLINLLNWTGIIPWNHLVKSTSSVLIPPNAIDMIKSRAKVRRGLGSSEANALKDMAKAEAYYDDAVQHYSLMFYRDYVGNQNIPAVWYRQPATLAQSAISNLFVKRDDRESRMEISETESEIQEGEGLSLTLKDIRASGRDQWYNDKKVVMSWRNSDFGYRDKKLLIIFGEVLQIWASDFEASIQEWYPDFLVVSSDKFKDTPLGVHDSTKSMKLKNFQMWKQAIQKSDKGDVNKARTWFINLMGKAEYRERLHSLLTGYYEANAAICDLLIKCFPELESNSSLHDPFSKIIREIFNAYPEIYAQFMTKNRLKNDLPEPVTTHIFTNIQDRVASEEIDELLRRKQPHPFWSYSEAVDGLEKLGVHAYQDPFFQGVQRDLFNKPRIAQLHLSVNRLEDMWFDFFKPRPEKGSPSKATLLDLNWLVELTDRLGPNVIPQGQENLQFNLGLDAERLVASRRAAILKSYYSFQHKMAELFLGEKTHATPSQALKWLWELEYMKSCPIAYKRAIDYIQPRMTERNRLDFDQKIAWLQKLSQPAMSEILTASHQNLLELVTKPSFSFLSGFYHHLLGKRVKSMYKDNQAVLRSIEKEVEDEVGKPGMKEVEWIENAAVRETWVQDTWQNFVEGHLGYDPSDPTYRQIYALGKALQFDHAYPNFLGDGLYSSYITFVETPVEIRQIVQEFFQEDFGYRAHLLLVLAEEVVKEDKTNPILEHLKNGLIQRWQRLGISAFELIETTIALGLEREKYILPDDDHVKRIHDQKLPLYITRVLKNDSQEYLELSRLFHQIFPHLEDEFEKRLKLLKTHLKLATAPV</sequence>